<keyword evidence="2" id="KW-1185">Reference proteome</keyword>
<evidence type="ECO:0000313" key="2">
    <source>
        <dbReference type="Proteomes" id="UP000297245"/>
    </source>
</evidence>
<dbReference type="EMBL" id="ML179334">
    <property type="protein sequence ID" value="THU90485.1"/>
    <property type="molecule type" value="Genomic_DNA"/>
</dbReference>
<reference evidence="1 2" key="1">
    <citation type="journal article" date="2019" name="Nat. Ecol. Evol.">
        <title>Megaphylogeny resolves global patterns of mushroom evolution.</title>
        <authorList>
            <person name="Varga T."/>
            <person name="Krizsan K."/>
            <person name="Foldi C."/>
            <person name="Dima B."/>
            <person name="Sanchez-Garcia M."/>
            <person name="Sanchez-Ramirez S."/>
            <person name="Szollosi G.J."/>
            <person name="Szarkandi J.G."/>
            <person name="Papp V."/>
            <person name="Albert L."/>
            <person name="Andreopoulos W."/>
            <person name="Angelini C."/>
            <person name="Antonin V."/>
            <person name="Barry K.W."/>
            <person name="Bougher N.L."/>
            <person name="Buchanan P."/>
            <person name="Buyck B."/>
            <person name="Bense V."/>
            <person name="Catcheside P."/>
            <person name="Chovatia M."/>
            <person name="Cooper J."/>
            <person name="Damon W."/>
            <person name="Desjardin D."/>
            <person name="Finy P."/>
            <person name="Geml J."/>
            <person name="Haridas S."/>
            <person name="Hughes K."/>
            <person name="Justo A."/>
            <person name="Karasinski D."/>
            <person name="Kautmanova I."/>
            <person name="Kiss B."/>
            <person name="Kocsube S."/>
            <person name="Kotiranta H."/>
            <person name="LaButti K.M."/>
            <person name="Lechner B.E."/>
            <person name="Liimatainen K."/>
            <person name="Lipzen A."/>
            <person name="Lukacs Z."/>
            <person name="Mihaltcheva S."/>
            <person name="Morgado L.N."/>
            <person name="Niskanen T."/>
            <person name="Noordeloos M.E."/>
            <person name="Ohm R.A."/>
            <person name="Ortiz-Santana B."/>
            <person name="Ovrebo C."/>
            <person name="Racz N."/>
            <person name="Riley R."/>
            <person name="Savchenko A."/>
            <person name="Shiryaev A."/>
            <person name="Soop K."/>
            <person name="Spirin V."/>
            <person name="Szebenyi C."/>
            <person name="Tomsovsky M."/>
            <person name="Tulloss R.E."/>
            <person name="Uehling J."/>
            <person name="Grigoriev I.V."/>
            <person name="Vagvolgyi C."/>
            <person name="Papp T."/>
            <person name="Martin F.M."/>
            <person name="Miettinen O."/>
            <person name="Hibbett D.S."/>
            <person name="Nagy L.G."/>
        </authorList>
    </citation>
    <scope>NUCLEOTIDE SEQUENCE [LARGE SCALE GENOMIC DNA]</scope>
    <source>
        <strain evidence="1 2">CBS 962.96</strain>
    </source>
</reference>
<protein>
    <submittedName>
        <fullName evidence="1">Uncharacterized protein</fullName>
    </submittedName>
</protein>
<accession>A0A4V4HEB8</accession>
<evidence type="ECO:0000313" key="1">
    <source>
        <dbReference type="EMBL" id="THU90485.1"/>
    </source>
</evidence>
<name>A0A4V4HEB8_DENBC</name>
<dbReference type="AlphaFoldDB" id="A0A4V4HEB8"/>
<organism evidence="1 2">
    <name type="scientific">Dendrothele bispora (strain CBS 962.96)</name>
    <dbReference type="NCBI Taxonomy" id="1314807"/>
    <lineage>
        <taxon>Eukaryota</taxon>
        <taxon>Fungi</taxon>
        <taxon>Dikarya</taxon>
        <taxon>Basidiomycota</taxon>
        <taxon>Agaricomycotina</taxon>
        <taxon>Agaricomycetes</taxon>
        <taxon>Agaricomycetidae</taxon>
        <taxon>Agaricales</taxon>
        <taxon>Agaricales incertae sedis</taxon>
        <taxon>Dendrothele</taxon>
    </lineage>
</organism>
<dbReference type="Proteomes" id="UP000297245">
    <property type="component" value="Unassembled WGS sequence"/>
</dbReference>
<gene>
    <name evidence="1" type="ORF">K435DRAFT_864280</name>
</gene>
<proteinExistence type="predicted"/>
<sequence length="468" mass="53599">MAPPESLICVVVDLTNNWSVRVSVPFARTYNHAFTVDDLLLDEWLSPPSDCLIRRGLSQRRLFCTRWRLRRNTRLLPNPYTFLFENSTLNLRTGVIVVVKHTGLSFETSFMVDCDEEDIRIIERVIVKAYKLQVSKKVKRYSFLVGDRRFATGANGAIRVGSRIAIQPELGCMCGFCAIPTEIFQIVFGSSDITTLATFSATSRNHYTRIIYFMDYRVNKIIQKLTVPGLIDIVDIKKALRTSNAIIHGLAALIPLLPDSIAIPNNIEIATPYGTRSVWVELFTRSPRLPAYYLWHDNVSIGKLRLVRVRSVFFLPNDVVVTVQESFFDSALPILLSHPTTAMCCGISHGIVFTMYPHHIKNRMTDRVFEKYHPPRWYMNRLTKPLSFACYPVNDYDDHSAPRSVYEPRDCPLVWRRTSGCHGMGSLRWSAIDPSERPGIPWGGDWLWRKGITCDLPNCRHLDAKSYY</sequence>